<sequence length="390" mass="44102">MVLRHRSISHGGQHTLDWGSISASFLSLSSRELREPNWDLVRTPLVAELRKKIEENRAVVITGTGVTANLCGRRAPPQARGWARFVIALGDECQRIFQLGADWRDDVGLSTLSHNSPAEDIQKVSQRLLEWHRSMVDKSVASPWELFNHIAWLLFSDLRVEDHRMAEVLDKLGVPVMTTNYDTLIDVALRRIPLRLEDLAKRGDGWSQFVDGTGFSRHSRYVLHLHGIFYDAEDIVLARSTYQETQHIFLTALSSLIKGKFTDFDPENVRTTSLIFVGASPASMCDLHFRALWRVMENQSHILPQKHYILVRSQEYELAMKELEKYQRPGRLELCPVVYGTDFHDLPSFVACLSADFTIPGSGFSSPGVTGSTSEPNLVLPPLPPIDFDI</sequence>
<reference evidence="1 2" key="1">
    <citation type="journal article" date="2015" name="Genome Biol. Evol.">
        <title>Phylogenomic analyses indicate that early fungi evolved digesting cell walls of algal ancestors of land plants.</title>
        <authorList>
            <person name="Chang Y."/>
            <person name="Wang S."/>
            <person name="Sekimoto S."/>
            <person name="Aerts A.L."/>
            <person name="Choi C."/>
            <person name="Clum A."/>
            <person name="LaButti K.M."/>
            <person name="Lindquist E.A."/>
            <person name="Yee Ngan C."/>
            <person name="Ohm R.A."/>
            <person name="Salamov A.A."/>
            <person name="Grigoriev I.V."/>
            <person name="Spatafora J.W."/>
            <person name="Berbee M.L."/>
        </authorList>
    </citation>
    <scope>NUCLEOTIDE SEQUENCE [LARGE SCALE GENOMIC DNA]</scope>
    <source>
        <strain evidence="1 2">JEL478</strain>
    </source>
</reference>
<dbReference type="STRING" id="1344416.A0A139AVK9"/>
<keyword evidence="2" id="KW-1185">Reference proteome</keyword>
<dbReference type="AlphaFoldDB" id="A0A139AVK9"/>
<evidence type="ECO:0000313" key="2">
    <source>
        <dbReference type="Proteomes" id="UP000070544"/>
    </source>
</evidence>
<dbReference type="EMBL" id="KQ965734">
    <property type="protein sequence ID" value="KXS20734.1"/>
    <property type="molecule type" value="Genomic_DNA"/>
</dbReference>
<dbReference type="OrthoDB" id="2108797at2759"/>
<evidence type="ECO:0000313" key="1">
    <source>
        <dbReference type="EMBL" id="KXS20734.1"/>
    </source>
</evidence>
<dbReference type="Pfam" id="PF13289">
    <property type="entry name" value="SIR2_2"/>
    <property type="match status" value="1"/>
</dbReference>
<accession>A0A139AVK9</accession>
<organism evidence="1 2">
    <name type="scientific">Gonapodya prolifera (strain JEL478)</name>
    <name type="common">Monoblepharis prolifera</name>
    <dbReference type="NCBI Taxonomy" id="1344416"/>
    <lineage>
        <taxon>Eukaryota</taxon>
        <taxon>Fungi</taxon>
        <taxon>Fungi incertae sedis</taxon>
        <taxon>Chytridiomycota</taxon>
        <taxon>Chytridiomycota incertae sedis</taxon>
        <taxon>Monoblepharidomycetes</taxon>
        <taxon>Monoblepharidales</taxon>
        <taxon>Gonapodyaceae</taxon>
        <taxon>Gonapodya</taxon>
    </lineage>
</organism>
<dbReference type="Proteomes" id="UP000070544">
    <property type="component" value="Unassembled WGS sequence"/>
</dbReference>
<gene>
    <name evidence="1" type="ORF">M427DRAFT_51710</name>
</gene>
<name>A0A139AVK9_GONPJ</name>
<proteinExistence type="predicted"/>
<dbReference type="OMA" id="LLEWHRS"/>
<protein>
    <submittedName>
        <fullName evidence="1">Uncharacterized protein</fullName>
    </submittedName>
</protein>